<dbReference type="AlphaFoldDB" id="A0A0U0RJB6"/>
<dbReference type="EMBL" id="CSAE01000334">
    <property type="protein sequence ID" value="COW12269.1"/>
    <property type="molecule type" value="Genomic_DNA"/>
</dbReference>
<reference evidence="2" key="1">
    <citation type="submission" date="2015-03" db="EMBL/GenBank/DDBJ databases">
        <authorList>
            <consortium name="Pathogen Informatics"/>
        </authorList>
    </citation>
    <scope>NUCLEOTIDE SEQUENCE [LARGE SCALE GENOMIC DNA]</scope>
    <source>
        <strain evidence="2">K00500041</strain>
    </source>
</reference>
<sequence>MARQLGVQRAGVGGQLVQVGAELGDRIDDHRQRLTDLFGQPPQRGIIARLQCRTCPPEAVDGAAVECVRVWCPAQRRACSSRGLPQGVQFGKPGDVGDQRHVLPRLRVDGVDLVEREFQPIGLLR</sequence>
<proteinExistence type="predicted"/>
<evidence type="ECO:0000313" key="1">
    <source>
        <dbReference type="EMBL" id="COW12269.1"/>
    </source>
</evidence>
<organism evidence="1 2">
    <name type="scientific">Mycobacterium tuberculosis</name>
    <dbReference type="NCBI Taxonomy" id="1773"/>
    <lineage>
        <taxon>Bacteria</taxon>
        <taxon>Bacillati</taxon>
        <taxon>Actinomycetota</taxon>
        <taxon>Actinomycetes</taxon>
        <taxon>Mycobacteriales</taxon>
        <taxon>Mycobacteriaceae</taxon>
        <taxon>Mycobacterium</taxon>
        <taxon>Mycobacterium tuberculosis complex</taxon>
    </lineage>
</organism>
<evidence type="ECO:0000313" key="2">
    <source>
        <dbReference type="Proteomes" id="UP000038802"/>
    </source>
</evidence>
<gene>
    <name evidence="1" type="ORF">ERS007703_02822</name>
</gene>
<dbReference type="Proteomes" id="UP000038802">
    <property type="component" value="Unassembled WGS sequence"/>
</dbReference>
<accession>A0A0U0RJB6</accession>
<name>A0A0U0RJB6_MYCTX</name>
<protein>
    <submittedName>
        <fullName evidence="1">Uncharacterized protein</fullName>
    </submittedName>
</protein>